<feature type="domain" description="N-acetyltransferase" evidence="1">
    <location>
        <begin position="4"/>
        <end position="153"/>
    </location>
</feature>
<name>A0A1G6KXT9_9BACI</name>
<dbReference type="InterPro" id="IPR000182">
    <property type="entry name" value="GNAT_dom"/>
</dbReference>
<dbReference type="SUPFAM" id="SSF55729">
    <property type="entry name" value="Acyl-CoA N-acyltransferases (Nat)"/>
    <property type="match status" value="1"/>
</dbReference>
<dbReference type="Pfam" id="PF00583">
    <property type="entry name" value="Acetyltransf_1"/>
    <property type="match status" value="1"/>
</dbReference>
<gene>
    <name evidence="2" type="ORF">SAMN05421734_10726</name>
</gene>
<keyword evidence="3" id="KW-1185">Reference proteome</keyword>
<proteinExistence type="predicted"/>
<dbReference type="EMBL" id="FMYI01000007">
    <property type="protein sequence ID" value="SDC35912.1"/>
    <property type="molecule type" value="Genomic_DNA"/>
</dbReference>
<evidence type="ECO:0000259" key="1">
    <source>
        <dbReference type="PROSITE" id="PS51186"/>
    </source>
</evidence>
<evidence type="ECO:0000313" key="2">
    <source>
        <dbReference type="EMBL" id="SDC35912.1"/>
    </source>
</evidence>
<dbReference type="STRING" id="1612202.SAMN05421734_10726"/>
<dbReference type="CDD" id="cd04301">
    <property type="entry name" value="NAT_SF"/>
    <property type="match status" value="1"/>
</dbReference>
<accession>A0A1G6KXT9</accession>
<sequence length="153" mass="17591">MSSIKLTSIPDEKRENYLDELLLADENESIVRTYLFDGELFSIQRDHKSIGVALFTFNEPGTVELKNIALQPGLRNHGYGKKVIDQAETYYHSKGYQKLIVATANSSIDNIAFYQKCGFRLVELEFDFFTNYPKPIYEHGIRAKDKLIFAKTI</sequence>
<organism evidence="2 3">
    <name type="scientific">Pelagirhabdus alkalitolerans</name>
    <dbReference type="NCBI Taxonomy" id="1612202"/>
    <lineage>
        <taxon>Bacteria</taxon>
        <taxon>Bacillati</taxon>
        <taxon>Bacillota</taxon>
        <taxon>Bacilli</taxon>
        <taxon>Bacillales</taxon>
        <taxon>Bacillaceae</taxon>
        <taxon>Pelagirhabdus</taxon>
    </lineage>
</organism>
<reference evidence="3" key="1">
    <citation type="submission" date="2016-09" db="EMBL/GenBank/DDBJ databases">
        <authorList>
            <person name="Varghese N."/>
            <person name="Submissions S."/>
        </authorList>
    </citation>
    <scope>NUCLEOTIDE SEQUENCE [LARGE SCALE GENOMIC DNA]</scope>
    <source>
        <strain evidence="3">S5</strain>
    </source>
</reference>
<dbReference type="GO" id="GO:0016747">
    <property type="term" value="F:acyltransferase activity, transferring groups other than amino-acyl groups"/>
    <property type="evidence" value="ECO:0007669"/>
    <property type="project" value="InterPro"/>
</dbReference>
<keyword evidence="2" id="KW-0808">Transferase</keyword>
<dbReference type="RefSeq" id="WP_218119770.1">
    <property type="nucleotide sequence ID" value="NZ_FMYI01000007.1"/>
</dbReference>
<dbReference type="AlphaFoldDB" id="A0A1G6KXT9"/>
<dbReference type="Gene3D" id="3.40.630.30">
    <property type="match status" value="1"/>
</dbReference>
<dbReference type="PROSITE" id="PS51186">
    <property type="entry name" value="GNAT"/>
    <property type="match status" value="1"/>
</dbReference>
<evidence type="ECO:0000313" key="3">
    <source>
        <dbReference type="Proteomes" id="UP000242949"/>
    </source>
</evidence>
<dbReference type="InterPro" id="IPR016181">
    <property type="entry name" value="Acyl_CoA_acyltransferase"/>
</dbReference>
<protein>
    <submittedName>
        <fullName evidence="2">Acetyltransferase (GNAT) family protein</fullName>
    </submittedName>
</protein>
<dbReference type="Proteomes" id="UP000242949">
    <property type="component" value="Unassembled WGS sequence"/>
</dbReference>